<dbReference type="InterPro" id="IPR050980">
    <property type="entry name" value="2C_sensor_his_kinase"/>
</dbReference>
<evidence type="ECO:0000256" key="7">
    <source>
        <dbReference type="ARBA" id="ARBA00022679"/>
    </source>
</evidence>
<dbReference type="PROSITE" id="PS50885">
    <property type="entry name" value="HAMP"/>
    <property type="match status" value="1"/>
</dbReference>
<evidence type="ECO:0000313" key="19">
    <source>
        <dbReference type="Proteomes" id="UP000269157"/>
    </source>
</evidence>
<keyword evidence="8 15" id="KW-0812">Transmembrane</keyword>
<keyword evidence="4" id="KW-1003">Cell membrane</keyword>
<dbReference type="InterPro" id="IPR003660">
    <property type="entry name" value="HAMP_dom"/>
</dbReference>
<dbReference type="InterPro" id="IPR005467">
    <property type="entry name" value="His_kinase_dom"/>
</dbReference>
<sequence length="439" mass="48067">MARFSIKRYLPRSLYGRAALILLVPIVTIQLVVSFAFIQRLYEDVTVQMTQNISVELQLLLDTVEDAESVDIAAQQVAAMAAALDMKVAFPGVEVAERRSFTDLSGRVIRDTLAQRFDTLRTVDLVSLDKTVQASLGTSKGVMEVAFSRRRVAASNPHQLLVLMLLTAVLMTVISYLFLRNQLRPIRRLARAAEAFGKGRNEPYYPGGASEVRSAGAAFLNMRARIERQIEQRTLMLSGVSHDLRTPLTRLKLGLSMQTDTEDTKDLIGDVDEMERLIEAFLDFAKADALEELEKVDPVELVSDLVVNAQRAGKSVELVGVIPAAILLKLRPLSVQRAVENLINNAVRYGSRARVEITILETALRISVEDDGPGIPEAQREQAVKAFSRLDASRNQNAGSGVGLGLAIAADVARSHGGTLRLGDSEELGGLKAELVLPR</sequence>
<evidence type="ECO:0000256" key="14">
    <source>
        <dbReference type="ARBA" id="ARBA00023136"/>
    </source>
</evidence>
<evidence type="ECO:0000256" key="15">
    <source>
        <dbReference type="SAM" id="Phobius"/>
    </source>
</evidence>
<feature type="transmembrane region" description="Helical" evidence="15">
    <location>
        <begin position="20"/>
        <end position="42"/>
    </location>
</feature>
<keyword evidence="13" id="KW-0902">Two-component regulatory system</keyword>
<keyword evidence="9" id="KW-0547">Nucleotide-binding</keyword>
<dbReference type="SMART" id="SM00388">
    <property type="entry name" value="HisKA"/>
    <property type="match status" value="1"/>
</dbReference>
<dbReference type="GO" id="GO:0005524">
    <property type="term" value="F:ATP binding"/>
    <property type="evidence" value="ECO:0007669"/>
    <property type="project" value="UniProtKB-KW"/>
</dbReference>
<evidence type="ECO:0000256" key="6">
    <source>
        <dbReference type="ARBA" id="ARBA00022553"/>
    </source>
</evidence>
<dbReference type="InterPro" id="IPR003661">
    <property type="entry name" value="HisK_dim/P_dom"/>
</dbReference>
<keyword evidence="14 15" id="KW-0472">Membrane</keyword>
<evidence type="ECO:0000313" key="18">
    <source>
        <dbReference type="EMBL" id="RLJ41583.1"/>
    </source>
</evidence>
<keyword evidence="6" id="KW-0597">Phosphoprotein</keyword>
<keyword evidence="19" id="KW-1185">Reference proteome</keyword>
<evidence type="ECO:0000256" key="10">
    <source>
        <dbReference type="ARBA" id="ARBA00022777"/>
    </source>
</evidence>
<evidence type="ECO:0000256" key="2">
    <source>
        <dbReference type="ARBA" id="ARBA00004429"/>
    </source>
</evidence>
<feature type="domain" description="HAMP" evidence="17">
    <location>
        <begin position="180"/>
        <end position="231"/>
    </location>
</feature>
<keyword evidence="10 18" id="KW-0418">Kinase</keyword>
<dbReference type="Gene3D" id="1.10.287.130">
    <property type="match status" value="1"/>
</dbReference>
<dbReference type="SMART" id="SM00304">
    <property type="entry name" value="HAMP"/>
    <property type="match status" value="1"/>
</dbReference>
<dbReference type="Pfam" id="PF00512">
    <property type="entry name" value="HisKA"/>
    <property type="match status" value="1"/>
</dbReference>
<dbReference type="CDD" id="cd00082">
    <property type="entry name" value="HisKA"/>
    <property type="match status" value="1"/>
</dbReference>
<dbReference type="Gene3D" id="6.10.340.10">
    <property type="match status" value="1"/>
</dbReference>
<keyword evidence="7" id="KW-0808">Transferase</keyword>
<proteinExistence type="predicted"/>
<comment type="subcellular location">
    <subcellularLocation>
        <location evidence="2">Cell inner membrane</location>
        <topology evidence="2">Multi-pass membrane protein</topology>
    </subcellularLocation>
</comment>
<dbReference type="InterPro" id="IPR036890">
    <property type="entry name" value="HATPase_C_sf"/>
</dbReference>
<evidence type="ECO:0000256" key="4">
    <source>
        <dbReference type="ARBA" id="ARBA00022475"/>
    </source>
</evidence>
<evidence type="ECO:0000256" key="9">
    <source>
        <dbReference type="ARBA" id="ARBA00022741"/>
    </source>
</evidence>
<evidence type="ECO:0000259" key="17">
    <source>
        <dbReference type="PROSITE" id="PS50885"/>
    </source>
</evidence>
<dbReference type="AlphaFoldDB" id="A0A497VXI7"/>
<evidence type="ECO:0000256" key="5">
    <source>
        <dbReference type="ARBA" id="ARBA00022519"/>
    </source>
</evidence>
<evidence type="ECO:0000256" key="8">
    <source>
        <dbReference type="ARBA" id="ARBA00022692"/>
    </source>
</evidence>
<dbReference type="EMBL" id="RCCE01000004">
    <property type="protein sequence ID" value="RLJ41583.1"/>
    <property type="molecule type" value="Genomic_DNA"/>
</dbReference>
<organism evidence="18 19">
    <name type="scientific">Litoreibacter meonggei</name>
    <dbReference type="NCBI Taxonomy" id="1049199"/>
    <lineage>
        <taxon>Bacteria</taxon>
        <taxon>Pseudomonadati</taxon>
        <taxon>Pseudomonadota</taxon>
        <taxon>Alphaproteobacteria</taxon>
        <taxon>Rhodobacterales</taxon>
        <taxon>Roseobacteraceae</taxon>
        <taxon>Litoreibacter</taxon>
    </lineage>
</organism>
<feature type="transmembrane region" description="Helical" evidence="15">
    <location>
        <begin position="160"/>
        <end position="179"/>
    </location>
</feature>
<evidence type="ECO:0000256" key="1">
    <source>
        <dbReference type="ARBA" id="ARBA00000085"/>
    </source>
</evidence>
<keyword evidence="11" id="KW-0067">ATP-binding</keyword>
<evidence type="ECO:0000256" key="13">
    <source>
        <dbReference type="ARBA" id="ARBA00023012"/>
    </source>
</evidence>
<evidence type="ECO:0000256" key="11">
    <source>
        <dbReference type="ARBA" id="ARBA00022840"/>
    </source>
</evidence>
<dbReference type="PANTHER" id="PTHR44936">
    <property type="entry name" value="SENSOR PROTEIN CREC"/>
    <property type="match status" value="1"/>
</dbReference>
<comment type="caution">
    <text evidence="18">The sequence shown here is derived from an EMBL/GenBank/DDBJ whole genome shotgun (WGS) entry which is preliminary data.</text>
</comment>
<keyword evidence="5" id="KW-0997">Cell inner membrane</keyword>
<dbReference type="InterPro" id="IPR036097">
    <property type="entry name" value="HisK_dim/P_sf"/>
</dbReference>
<dbReference type="EC" id="2.7.13.3" evidence="3"/>
<dbReference type="Proteomes" id="UP000269157">
    <property type="component" value="Unassembled WGS sequence"/>
</dbReference>
<evidence type="ECO:0000256" key="3">
    <source>
        <dbReference type="ARBA" id="ARBA00012438"/>
    </source>
</evidence>
<dbReference type="InterPro" id="IPR003594">
    <property type="entry name" value="HATPase_dom"/>
</dbReference>
<dbReference type="SMART" id="SM00387">
    <property type="entry name" value="HATPase_c"/>
    <property type="match status" value="1"/>
</dbReference>
<name>A0A497VXI7_9RHOB</name>
<dbReference type="InterPro" id="IPR004358">
    <property type="entry name" value="Sig_transdc_His_kin-like_C"/>
</dbReference>
<dbReference type="SUPFAM" id="SSF55874">
    <property type="entry name" value="ATPase domain of HSP90 chaperone/DNA topoisomerase II/histidine kinase"/>
    <property type="match status" value="1"/>
</dbReference>
<dbReference type="PRINTS" id="PR00344">
    <property type="entry name" value="BCTRLSENSOR"/>
</dbReference>
<dbReference type="GO" id="GO:0000155">
    <property type="term" value="F:phosphorelay sensor kinase activity"/>
    <property type="evidence" value="ECO:0007669"/>
    <property type="project" value="InterPro"/>
</dbReference>
<protein>
    <recommendedName>
        <fullName evidence="3">histidine kinase</fullName>
        <ecNumber evidence="3">2.7.13.3</ecNumber>
    </recommendedName>
</protein>
<dbReference type="RefSeq" id="WP_121024781.1">
    <property type="nucleotide sequence ID" value="NZ_RCCE01000004.1"/>
</dbReference>
<evidence type="ECO:0000256" key="12">
    <source>
        <dbReference type="ARBA" id="ARBA00022989"/>
    </source>
</evidence>
<feature type="domain" description="Histidine kinase" evidence="16">
    <location>
        <begin position="239"/>
        <end position="439"/>
    </location>
</feature>
<dbReference type="GO" id="GO:0005886">
    <property type="term" value="C:plasma membrane"/>
    <property type="evidence" value="ECO:0007669"/>
    <property type="project" value="UniProtKB-SubCell"/>
</dbReference>
<dbReference type="Pfam" id="PF00672">
    <property type="entry name" value="HAMP"/>
    <property type="match status" value="1"/>
</dbReference>
<accession>A0A497VXI7</accession>
<dbReference type="PROSITE" id="PS50109">
    <property type="entry name" value="HIS_KIN"/>
    <property type="match status" value="1"/>
</dbReference>
<reference evidence="18 19" key="1">
    <citation type="submission" date="2018-10" db="EMBL/GenBank/DDBJ databases">
        <title>Genomic Encyclopedia of Archaeal and Bacterial Type Strains, Phase II (KMG-II): from individual species to whole genera.</title>
        <authorList>
            <person name="Goeker M."/>
        </authorList>
    </citation>
    <scope>NUCLEOTIDE SEQUENCE [LARGE SCALE GENOMIC DNA]</scope>
    <source>
        <strain evidence="18 19">DSM 29466</strain>
    </source>
</reference>
<dbReference type="SUPFAM" id="SSF47384">
    <property type="entry name" value="Homodimeric domain of signal transducing histidine kinase"/>
    <property type="match status" value="1"/>
</dbReference>
<comment type="catalytic activity">
    <reaction evidence="1">
        <text>ATP + protein L-histidine = ADP + protein N-phospho-L-histidine.</text>
        <dbReference type="EC" id="2.7.13.3"/>
    </reaction>
</comment>
<evidence type="ECO:0000259" key="16">
    <source>
        <dbReference type="PROSITE" id="PS50109"/>
    </source>
</evidence>
<gene>
    <name evidence="18" type="ORF">BCF46_2544</name>
</gene>
<dbReference type="Gene3D" id="3.30.565.10">
    <property type="entry name" value="Histidine kinase-like ATPase, C-terminal domain"/>
    <property type="match status" value="1"/>
</dbReference>
<dbReference type="Pfam" id="PF02518">
    <property type="entry name" value="HATPase_c"/>
    <property type="match status" value="1"/>
</dbReference>
<dbReference type="PANTHER" id="PTHR44936:SF5">
    <property type="entry name" value="SENSOR HISTIDINE KINASE ENVZ"/>
    <property type="match status" value="1"/>
</dbReference>
<keyword evidence="12 15" id="KW-1133">Transmembrane helix</keyword>
<dbReference type="OrthoDB" id="9804645at2"/>